<accession>A0ABT5SYV3</accession>
<feature type="transmembrane region" description="Helical" evidence="2">
    <location>
        <begin position="81"/>
        <end position="100"/>
    </location>
</feature>
<evidence type="ECO:0000313" key="4">
    <source>
        <dbReference type="Proteomes" id="UP001300763"/>
    </source>
</evidence>
<dbReference type="InterPro" id="IPR021401">
    <property type="entry name" value="DUF3040"/>
</dbReference>
<name>A0ABT5SYV3_9PSEU</name>
<proteinExistence type="predicted"/>
<evidence type="ECO:0000256" key="2">
    <source>
        <dbReference type="SAM" id="Phobius"/>
    </source>
</evidence>
<dbReference type="Proteomes" id="UP001300763">
    <property type="component" value="Unassembled WGS sequence"/>
</dbReference>
<feature type="transmembrane region" description="Helical" evidence="2">
    <location>
        <begin position="57"/>
        <end position="75"/>
    </location>
</feature>
<evidence type="ECO:0000313" key="3">
    <source>
        <dbReference type="EMBL" id="MDD7968050.1"/>
    </source>
</evidence>
<dbReference type="RefSeq" id="WP_274202580.1">
    <property type="nucleotide sequence ID" value="NZ_JAQZAO010000010.1"/>
</dbReference>
<feature type="region of interest" description="Disordered" evidence="1">
    <location>
        <begin position="1"/>
        <end position="21"/>
    </location>
</feature>
<keyword evidence="2" id="KW-0472">Membrane</keyword>
<dbReference type="Pfam" id="PF11239">
    <property type="entry name" value="DUF3040"/>
    <property type="match status" value="1"/>
</dbReference>
<comment type="caution">
    <text evidence="3">The sequence shown here is derived from an EMBL/GenBank/DDBJ whole genome shotgun (WGS) entry which is preliminary data.</text>
</comment>
<reference evidence="3 4" key="1">
    <citation type="submission" date="2023-02" db="EMBL/GenBank/DDBJ databases">
        <title>Genome sequencing required for Actinomycetospora new species description.</title>
        <authorList>
            <person name="Saimee Y."/>
            <person name="Duangmal K."/>
        </authorList>
    </citation>
    <scope>NUCLEOTIDE SEQUENCE [LARGE SCALE GENOMIC DNA]</scope>
    <source>
        <strain evidence="3 4">DW7H6</strain>
    </source>
</reference>
<sequence length="105" mass="11051">MPATPPTPGPEPGEHRPLSARERRALSELEAATRGEDPGLAARLRGATHRGGVSPRTYNAVIQLGIVFLLALVVLPRPWAAGLVVFASMAIPSAIVLIAIRCGVR</sequence>
<feature type="compositionally biased region" description="Basic and acidic residues" evidence="1">
    <location>
        <begin position="12"/>
        <end position="21"/>
    </location>
</feature>
<feature type="compositionally biased region" description="Pro residues" evidence="1">
    <location>
        <begin position="1"/>
        <end position="11"/>
    </location>
</feature>
<keyword evidence="2" id="KW-1133">Transmembrane helix</keyword>
<organism evidence="3 4">
    <name type="scientific">Actinomycetospora lemnae</name>
    <dbReference type="NCBI Taxonomy" id="3019891"/>
    <lineage>
        <taxon>Bacteria</taxon>
        <taxon>Bacillati</taxon>
        <taxon>Actinomycetota</taxon>
        <taxon>Actinomycetes</taxon>
        <taxon>Pseudonocardiales</taxon>
        <taxon>Pseudonocardiaceae</taxon>
        <taxon>Actinomycetospora</taxon>
    </lineage>
</organism>
<evidence type="ECO:0000256" key="1">
    <source>
        <dbReference type="SAM" id="MobiDB-lite"/>
    </source>
</evidence>
<keyword evidence="4" id="KW-1185">Reference proteome</keyword>
<keyword evidence="2" id="KW-0812">Transmembrane</keyword>
<gene>
    <name evidence="3" type="ORF">PGB27_22120</name>
</gene>
<dbReference type="EMBL" id="JAQZAO010000010">
    <property type="protein sequence ID" value="MDD7968050.1"/>
    <property type="molecule type" value="Genomic_DNA"/>
</dbReference>
<protein>
    <submittedName>
        <fullName evidence="3">DUF3040 domain-containing protein</fullName>
    </submittedName>
</protein>